<dbReference type="AlphaFoldDB" id="A0A6L5GQN9"/>
<dbReference type="SUPFAM" id="SSF63380">
    <property type="entry name" value="Riboflavin synthase domain-like"/>
    <property type="match status" value="2"/>
</dbReference>
<dbReference type="InterPro" id="IPR023366">
    <property type="entry name" value="ATP_synth_asu-like_sf"/>
</dbReference>
<dbReference type="EMBL" id="VOGB01000004">
    <property type="protein sequence ID" value="MQM72569.1"/>
    <property type="molecule type" value="Genomic_DNA"/>
</dbReference>
<dbReference type="CDD" id="cd00402">
    <property type="entry name" value="Riboflavin_synthase_like"/>
    <property type="match status" value="1"/>
</dbReference>
<dbReference type="NCBIfam" id="NF006767">
    <property type="entry name" value="PRK09289.1"/>
    <property type="match status" value="1"/>
</dbReference>
<feature type="domain" description="Lumazine-binding" evidence="12">
    <location>
        <begin position="1"/>
        <end position="96"/>
    </location>
</feature>
<dbReference type="GO" id="GO:0004746">
    <property type="term" value="F:riboflavin synthase activity"/>
    <property type="evidence" value="ECO:0007669"/>
    <property type="project" value="UniProtKB-UniRule"/>
</dbReference>
<comment type="function">
    <text evidence="2">Catalyzes the dismutation of two molecules of 6,7-dimethyl-8-ribityllumazine, resulting in the formation of riboflavin and 5-amino-6-(D-ribitylamino)uracil.</text>
</comment>
<accession>A0A6L5GQN9</accession>
<evidence type="ECO:0000256" key="5">
    <source>
        <dbReference type="ARBA" id="ARBA00012827"/>
    </source>
</evidence>
<dbReference type="PANTHER" id="PTHR21098:SF12">
    <property type="entry name" value="RIBOFLAVIN SYNTHASE"/>
    <property type="match status" value="1"/>
</dbReference>
<dbReference type="InterPro" id="IPR026017">
    <property type="entry name" value="Lumazine-bd_dom"/>
</dbReference>
<dbReference type="PROSITE" id="PS51177">
    <property type="entry name" value="LUMAZINE_BIND"/>
    <property type="match status" value="2"/>
</dbReference>
<evidence type="ECO:0000313" key="13">
    <source>
        <dbReference type="EMBL" id="MQM72569.1"/>
    </source>
</evidence>
<evidence type="ECO:0000259" key="12">
    <source>
        <dbReference type="PROSITE" id="PS51177"/>
    </source>
</evidence>
<evidence type="ECO:0000256" key="1">
    <source>
        <dbReference type="ARBA" id="ARBA00000968"/>
    </source>
</evidence>
<evidence type="ECO:0000256" key="6">
    <source>
        <dbReference type="ARBA" id="ARBA00013950"/>
    </source>
</evidence>
<proteinExistence type="predicted"/>
<dbReference type="PIRSF" id="PIRSF000498">
    <property type="entry name" value="Riboflavin_syn_A"/>
    <property type="match status" value="1"/>
</dbReference>
<comment type="catalytic activity">
    <reaction evidence="1">
        <text>2 6,7-dimethyl-8-(1-D-ribityl)lumazine + H(+) = 5-amino-6-(D-ribitylamino)uracil + riboflavin</text>
        <dbReference type="Rhea" id="RHEA:20772"/>
        <dbReference type="ChEBI" id="CHEBI:15378"/>
        <dbReference type="ChEBI" id="CHEBI:15934"/>
        <dbReference type="ChEBI" id="CHEBI:57986"/>
        <dbReference type="ChEBI" id="CHEBI:58201"/>
        <dbReference type="EC" id="2.5.1.9"/>
    </reaction>
</comment>
<comment type="pathway">
    <text evidence="3">Cofactor biosynthesis; riboflavin biosynthesis; riboflavin from 2-hydroxy-3-oxobutyl phosphate and 5-amino-6-(D-ribitylamino)uracil: step 2/2.</text>
</comment>
<feature type="repeat" description="Lumazine-binding" evidence="11">
    <location>
        <begin position="97"/>
        <end position="193"/>
    </location>
</feature>
<dbReference type="Proteomes" id="UP000473648">
    <property type="component" value="Unassembled WGS sequence"/>
</dbReference>
<dbReference type="Pfam" id="PF00677">
    <property type="entry name" value="Lum_binding"/>
    <property type="match status" value="2"/>
</dbReference>
<evidence type="ECO:0000256" key="10">
    <source>
        <dbReference type="NCBIfam" id="TIGR00187"/>
    </source>
</evidence>
<evidence type="ECO:0000256" key="2">
    <source>
        <dbReference type="ARBA" id="ARBA00002803"/>
    </source>
</evidence>
<keyword evidence="9" id="KW-0677">Repeat</keyword>
<keyword evidence="8 13" id="KW-0808">Transferase</keyword>
<dbReference type="FunFam" id="2.40.30.20:FF:000004">
    <property type="entry name" value="Riboflavin synthase, alpha subunit"/>
    <property type="match status" value="1"/>
</dbReference>
<keyword evidence="7" id="KW-0686">Riboflavin biosynthesis</keyword>
<reference evidence="13" key="1">
    <citation type="journal article" date="2020" name="Appl. Environ. Microbiol.">
        <title>Medium-Chain Fatty Acid Synthesis by 'Candidatus Weimeria bifida' gen. nov., sp. nov., and 'Candidatus Pseudoramibacter fermentans' sp. nov.</title>
        <authorList>
            <person name="Scarborough M.J."/>
            <person name="Myers K.S."/>
            <person name="Donohue T.J."/>
            <person name="Noguera D.R."/>
        </authorList>
    </citation>
    <scope>NUCLEOTIDE SEQUENCE</scope>
    <source>
        <strain evidence="13">EUB1.1</strain>
    </source>
</reference>
<keyword evidence="14" id="KW-1185">Reference proteome</keyword>
<evidence type="ECO:0000256" key="9">
    <source>
        <dbReference type="ARBA" id="ARBA00022737"/>
    </source>
</evidence>
<evidence type="ECO:0000256" key="3">
    <source>
        <dbReference type="ARBA" id="ARBA00004887"/>
    </source>
</evidence>
<evidence type="ECO:0000256" key="11">
    <source>
        <dbReference type="PROSITE-ProRule" id="PRU00524"/>
    </source>
</evidence>
<comment type="subunit">
    <text evidence="4">Homotrimer.</text>
</comment>
<evidence type="ECO:0000256" key="4">
    <source>
        <dbReference type="ARBA" id="ARBA00011233"/>
    </source>
</evidence>
<comment type="caution">
    <text evidence="13">The sequence shown here is derived from an EMBL/GenBank/DDBJ whole genome shotgun (WGS) entry which is preliminary data.</text>
</comment>
<evidence type="ECO:0000256" key="7">
    <source>
        <dbReference type="ARBA" id="ARBA00022619"/>
    </source>
</evidence>
<dbReference type="NCBIfam" id="TIGR00187">
    <property type="entry name" value="ribE"/>
    <property type="match status" value="1"/>
</dbReference>
<name>A0A6L5GQN9_9FIRM</name>
<dbReference type="GO" id="GO:0009231">
    <property type="term" value="P:riboflavin biosynthetic process"/>
    <property type="evidence" value="ECO:0007669"/>
    <property type="project" value="UniProtKB-KW"/>
</dbReference>
<feature type="domain" description="Lumazine-binding" evidence="12">
    <location>
        <begin position="97"/>
        <end position="193"/>
    </location>
</feature>
<dbReference type="FunFam" id="2.40.30.20:FF:000003">
    <property type="entry name" value="Riboflavin synthase, alpha subunit"/>
    <property type="match status" value="1"/>
</dbReference>
<evidence type="ECO:0000256" key="8">
    <source>
        <dbReference type="ARBA" id="ARBA00022679"/>
    </source>
</evidence>
<feature type="repeat" description="Lumazine-binding" evidence="11">
    <location>
        <begin position="1"/>
        <end position="96"/>
    </location>
</feature>
<dbReference type="InterPro" id="IPR001783">
    <property type="entry name" value="Lumazine-bd"/>
</dbReference>
<dbReference type="EC" id="2.5.1.9" evidence="5 10"/>
<gene>
    <name evidence="13" type="primary">ribE</name>
    <name evidence="13" type="ORF">FRC53_03905</name>
</gene>
<organism evidence="13 14">
    <name type="scientific">Candidatus Pseudoramibacter fermentans</name>
    <dbReference type="NCBI Taxonomy" id="2594427"/>
    <lineage>
        <taxon>Bacteria</taxon>
        <taxon>Bacillati</taxon>
        <taxon>Bacillota</taxon>
        <taxon>Clostridia</taxon>
        <taxon>Eubacteriales</taxon>
        <taxon>Eubacteriaceae</taxon>
        <taxon>Pseudoramibacter</taxon>
    </lineage>
</organism>
<dbReference type="NCBIfam" id="NF009566">
    <property type="entry name" value="PRK13020.1"/>
    <property type="match status" value="1"/>
</dbReference>
<protein>
    <recommendedName>
        <fullName evidence="6 10">Riboflavin synthase</fullName>
        <ecNumber evidence="5 10">2.5.1.9</ecNumber>
    </recommendedName>
</protein>
<dbReference type="PANTHER" id="PTHR21098">
    <property type="entry name" value="RIBOFLAVIN SYNTHASE ALPHA CHAIN"/>
    <property type="match status" value="1"/>
</dbReference>
<dbReference type="InterPro" id="IPR017938">
    <property type="entry name" value="Riboflavin_synthase-like_b-brl"/>
</dbReference>
<dbReference type="Gene3D" id="2.40.30.20">
    <property type="match status" value="2"/>
</dbReference>
<evidence type="ECO:0000313" key="14">
    <source>
        <dbReference type="Proteomes" id="UP000473648"/>
    </source>
</evidence>
<sequence length="219" mass="23604">MFTGIVEEIGTIQGIKKGARSCILTVGCSTVLDGTQIGDSIMTDGVCLTATTVGSRYFTADVMAETLNRSALAKLKVGDGVNLERAMPADGRFNGHMVAGHIDGVGIITDRRRDDNAVWFTVKTPKDILNYIVEKGSIAMSGISLTVADVDDTSFKVSIIPHTLEVTALGQKEVGDAVNLECDMVGKYIEKWCDRMLTGDENKPKDSGLSLEFLKKYGF</sequence>